<dbReference type="EMBL" id="BSYR01000008">
    <property type="protein sequence ID" value="GMI70382.1"/>
    <property type="molecule type" value="Genomic_DNA"/>
</dbReference>
<dbReference type="PANTHER" id="PTHR33710">
    <property type="entry name" value="BNAC02G09200D PROTEIN"/>
    <property type="match status" value="1"/>
</dbReference>
<name>A0A9W7LMS1_HIBTR</name>
<dbReference type="OrthoDB" id="1001388at2759"/>
<dbReference type="GO" id="GO:0003824">
    <property type="term" value="F:catalytic activity"/>
    <property type="evidence" value="ECO:0007669"/>
    <property type="project" value="InterPro"/>
</dbReference>
<dbReference type="AlphaFoldDB" id="A0A9W7LMS1"/>
<dbReference type="SUPFAM" id="SSF56672">
    <property type="entry name" value="DNA/RNA polymerases"/>
    <property type="match status" value="1"/>
</dbReference>
<proteinExistence type="predicted"/>
<comment type="caution">
    <text evidence="2">The sequence shown here is derived from an EMBL/GenBank/DDBJ whole genome shotgun (WGS) entry which is preliminary data.</text>
</comment>
<accession>A0A9W7LMS1</accession>
<dbReference type="InterPro" id="IPR005135">
    <property type="entry name" value="Endo/exonuclease/phosphatase"/>
</dbReference>
<dbReference type="Pfam" id="PF03372">
    <property type="entry name" value="Exo_endo_phos"/>
    <property type="match status" value="1"/>
</dbReference>
<sequence length="545" mass="62298">MRILCWNCQGLGQAPVVQHLRDYVCLSNPEVIFLCETKINNVACSQLCLSLGFINVIAIPPMEGCSSIALFVTNDINITLLSYSPRYIHTQITSNNCNMFFTGIHGYSETSQKYKTWEIIDSLNINNNNIPWLLGGDFNEILSDSEKQGGNRRARSQITNFRHCLSRNNLFDCKPTSGWFTWTKVGPLTPTIHERLDRFIANSAWQDLFPSYRITTDYVAKSDHCFLSLDTSPVIITPPQRTPKTFRFENCWANNTDNITTIKRTWTNTSGTAIDKINAVGTCLEEWQNQQRQKSTGRINFLTKKINKFLCRPLNATTEGIYIKHRTELNKLLMEQEIYWAQRSRTLWLSQGDKNTRFFHARANNRRKKNLITGLFDSNSNWCTADSDLMSIASSYFQNLFTSSNPQISDNILDKITPSITQSMNDNLLRTFTKEEILHAFRDIDPRKAPGFDGLPSSFFHQHWDTVGDDVINLCLNLLNGTDDMSLVNKTILVLIPKIQDPTTMKQLRPISLCTVLYKIVAKTIVNRMKQAIPLCISPNQEAFV</sequence>
<evidence type="ECO:0000313" key="2">
    <source>
        <dbReference type="EMBL" id="GMI70382.1"/>
    </source>
</evidence>
<feature type="domain" description="Endonuclease/exonuclease/phosphatase" evidence="1">
    <location>
        <begin position="5"/>
        <end position="224"/>
    </location>
</feature>
<evidence type="ECO:0000313" key="3">
    <source>
        <dbReference type="Proteomes" id="UP001165190"/>
    </source>
</evidence>
<dbReference type="InterPro" id="IPR036691">
    <property type="entry name" value="Endo/exonu/phosph_ase_sf"/>
</dbReference>
<reference evidence="2" key="1">
    <citation type="submission" date="2023-05" db="EMBL/GenBank/DDBJ databases">
        <title>Genome and transcriptome analyses reveal genes involved in the formation of fine ridges on petal epidermal cells in Hibiscus trionum.</title>
        <authorList>
            <person name="Koshimizu S."/>
            <person name="Masuda S."/>
            <person name="Ishii T."/>
            <person name="Shirasu K."/>
            <person name="Hoshino A."/>
            <person name="Arita M."/>
        </authorList>
    </citation>
    <scope>NUCLEOTIDE SEQUENCE</scope>
    <source>
        <strain evidence="2">Hamamatsu line</strain>
    </source>
</reference>
<dbReference type="Gene3D" id="3.60.10.10">
    <property type="entry name" value="Endonuclease/exonuclease/phosphatase"/>
    <property type="match status" value="1"/>
</dbReference>
<protein>
    <recommendedName>
        <fullName evidence="1">Endonuclease/exonuclease/phosphatase domain-containing protein</fullName>
    </recommendedName>
</protein>
<dbReference type="Proteomes" id="UP001165190">
    <property type="component" value="Unassembled WGS sequence"/>
</dbReference>
<gene>
    <name evidence="2" type="ORF">HRI_000707500</name>
</gene>
<dbReference type="InterPro" id="IPR043502">
    <property type="entry name" value="DNA/RNA_pol_sf"/>
</dbReference>
<organism evidence="2 3">
    <name type="scientific">Hibiscus trionum</name>
    <name type="common">Flower of an hour</name>
    <dbReference type="NCBI Taxonomy" id="183268"/>
    <lineage>
        <taxon>Eukaryota</taxon>
        <taxon>Viridiplantae</taxon>
        <taxon>Streptophyta</taxon>
        <taxon>Embryophyta</taxon>
        <taxon>Tracheophyta</taxon>
        <taxon>Spermatophyta</taxon>
        <taxon>Magnoliopsida</taxon>
        <taxon>eudicotyledons</taxon>
        <taxon>Gunneridae</taxon>
        <taxon>Pentapetalae</taxon>
        <taxon>rosids</taxon>
        <taxon>malvids</taxon>
        <taxon>Malvales</taxon>
        <taxon>Malvaceae</taxon>
        <taxon>Malvoideae</taxon>
        <taxon>Hibiscus</taxon>
    </lineage>
</organism>
<dbReference type="SUPFAM" id="SSF56219">
    <property type="entry name" value="DNase I-like"/>
    <property type="match status" value="1"/>
</dbReference>
<keyword evidence="3" id="KW-1185">Reference proteome</keyword>
<dbReference type="PANTHER" id="PTHR33710:SF64">
    <property type="entry name" value="ENDONUCLEASE_EXONUCLEASE_PHOSPHATASE DOMAIN-CONTAINING PROTEIN"/>
    <property type="match status" value="1"/>
</dbReference>
<evidence type="ECO:0000259" key="1">
    <source>
        <dbReference type="Pfam" id="PF03372"/>
    </source>
</evidence>